<sequence>MGNHLGPTFADIFMGHLKEKVSTELNKITLYRRCVDDVFAIVDKIKEAKQLLSIMNSLHPKIKFTMEQEWENQLSFLDVHMSRKKDGSITRTVYHKNT</sequence>
<reference evidence="1 2" key="1">
    <citation type="submission" date="2018-11" db="EMBL/GenBank/DDBJ databases">
        <authorList>
            <consortium name="Pathogen Informatics"/>
        </authorList>
    </citation>
    <scope>NUCLEOTIDE SEQUENCE [LARGE SCALE GENOMIC DNA]</scope>
</reference>
<proteinExistence type="predicted"/>
<dbReference type="EMBL" id="UYRU01043351">
    <property type="protein sequence ID" value="VDK81504.1"/>
    <property type="molecule type" value="Genomic_DNA"/>
</dbReference>
<keyword evidence="2" id="KW-1185">Reference proteome</keyword>
<gene>
    <name evidence="1" type="ORF">DILT_LOCUS3241</name>
</gene>
<protein>
    <recommendedName>
        <fullName evidence="3">Reverse transcriptase domain-containing protein</fullName>
    </recommendedName>
</protein>
<evidence type="ECO:0000313" key="1">
    <source>
        <dbReference type="EMBL" id="VDK81504.1"/>
    </source>
</evidence>
<dbReference type="AlphaFoldDB" id="A0A3P6UT13"/>
<name>A0A3P6UT13_DIBLA</name>
<dbReference type="Proteomes" id="UP000281553">
    <property type="component" value="Unassembled WGS sequence"/>
</dbReference>
<dbReference type="OrthoDB" id="6252016at2759"/>
<evidence type="ECO:0008006" key="3">
    <source>
        <dbReference type="Google" id="ProtNLM"/>
    </source>
</evidence>
<dbReference type="PANTHER" id="PTHR21301">
    <property type="entry name" value="REVERSE TRANSCRIPTASE"/>
    <property type="match status" value="1"/>
</dbReference>
<evidence type="ECO:0000313" key="2">
    <source>
        <dbReference type="Proteomes" id="UP000281553"/>
    </source>
</evidence>
<organism evidence="1 2">
    <name type="scientific">Dibothriocephalus latus</name>
    <name type="common">Fish tapeworm</name>
    <name type="synonym">Diphyllobothrium latum</name>
    <dbReference type="NCBI Taxonomy" id="60516"/>
    <lineage>
        <taxon>Eukaryota</taxon>
        <taxon>Metazoa</taxon>
        <taxon>Spiralia</taxon>
        <taxon>Lophotrochozoa</taxon>
        <taxon>Platyhelminthes</taxon>
        <taxon>Cestoda</taxon>
        <taxon>Eucestoda</taxon>
        <taxon>Diphyllobothriidea</taxon>
        <taxon>Diphyllobothriidae</taxon>
        <taxon>Dibothriocephalus</taxon>
    </lineage>
</organism>
<dbReference type="PANTHER" id="PTHR21301:SF10">
    <property type="entry name" value="REVERSE TRANSCRIPTASE DOMAIN-CONTAINING PROTEIN"/>
    <property type="match status" value="1"/>
</dbReference>
<accession>A0A3P6UT13</accession>